<evidence type="ECO:0000313" key="4">
    <source>
        <dbReference type="Proteomes" id="UP000315827"/>
    </source>
</evidence>
<evidence type="ECO:0000259" key="2">
    <source>
        <dbReference type="Pfam" id="PF16344"/>
    </source>
</evidence>
<sequence>MLICLNLIFMRKKLLYRFFEGSCSPSEIEKVRAWVSASPENEKVFFEESALFDAMQVVPYPVELPNHSPNTKWILFTRELLKIAAIILLVLSGVATWQYIDKSARAQALNTIEVPAGKSANVTLSDGSKVWLNARSTLRYPSVFEKNERNVFLEGEAYFEVSADKKNPFTVHTEAHDIRVFGTSFHVEVTPERFSVALMEGSLKVCSSVQGQETLLTPGHMVYMKDGKLRGKEITDYNPYRWREGLICFDNIHFPELMDLFEKYYAVKIKIDNTTVNDYVCTGKFRQSDGIDYALNILRNDVRFTYVREEDTNIIHIK</sequence>
<dbReference type="PIRSF" id="PIRSF018266">
    <property type="entry name" value="FecR"/>
    <property type="match status" value="1"/>
</dbReference>
<feature type="domain" description="FecR protein" evidence="1">
    <location>
        <begin position="111"/>
        <end position="203"/>
    </location>
</feature>
<accession>A0A5C6KHA7</accession>
<dbReference type="Proteomes" id="UP000315827">
    <property type="component" value="Unassembled WGS sequence"/>
</dbReference>
<feature type="domain" description="Protein FecR C-terminal" evidence="2">
    <location>
        <begin position="247"/>
        <end position="315"/>
    </location>
</feature>
<dbReference type="AlphaFoldDB" id="A0A5C6KHA7"/>
<comment type="caution">
    <text evidence="3">The sequence shown here is derived from an EMBL/GenBank/DDBJ whole genome shotgun (WGS) entry which is preliminary data.</text>
</comment>
<dbReference type="InterPro" id="IPR006860">
    <property type="entry name" value="FecR"/>
</dbReference>
<dbReference type="Gene3D" id="3.55.50.30">
    <property type="match status" value="1"/>
</dbReference>
<proteinExistence type="predicted"/>
<reference evidence="3 4" key="1">
    <citation type="submission" date="2019-07" db="EMBL/GenBank/DDBJ databases">
        <title>Genome sequencing of Parabacteroides distasonis iSURF_7.</title>
        <authorList>
            <person name="Degefu H.N."/>
            <person name="Ruoff K.L."/>
            <person name="Price C.E."/>
            <person name="Valls R.A."/>
            <person name="O'Toole G.A."/>
        </authorList>
    </citation>
    <scope>NUCLEOTIDE SEQUENCE [LARGE SCALE GENOMIC DNA]</scope>
    <source>
        <strain evidence="3 4">CFPLTA003_1B</strain>
    </source>
</reference>
<dbReference type="InterPro" id="IPR032508">
    <property type="entry name" value="FecR_C"/>
</dbReference>
<dbReference type="GO" id="GO:0016989">
    <property type="term" value="F:sigma factor antagonist activity"/>
    <property type="evidence" value="ECO:0007669"/>
    <property type="project" value="TreeGrafter"/>
</dbReference>
<dbReference type="Pfam" id="PF04773">
    <property type="entry name" value="FecR"/>
    <property type="match status" value="1"/>
</dbReference>
<organism evidence="3 4">
    <name type="scientific">Parabacteroides distasonis</name>
    <dbReference type="NCBI Taxonomy" id="823"/>
    <lineage>
        <taxon>Bacteria</taxon>
        <taxon>Pseudomonadati</taxon>
        <taxon>Bacteroidota</taxon>
        <taxon>Bacteroidia</taxon>
        <taxon>Bacteroidales</taxon>
        <taxon>Tannerellaceae</taxon>
        <taxon>Parabacteroides</taxon>
    </lineage>
</organism>
<dbReference type="EMBL" id="VOHW01000003">
    <property type="protein sequence ID" value="TWV62810.1"/>
    <property type="molecule type" value="Genomic_DNA"/>
</dbReference>
<dbReference type="PANTHER" id="PTHR30273">
    <property type="entry name" value="PERIPLASMIC SIGNAL SENSOR AND SIGMA FACTOR ACTIVATOR FECR-RELATED"/>
    <property type="match status" value="1"/>
</dbReference>
<evidence type="ECO:0000259" key="1">
    <source>
        <dbReference type="Pfam" id="PF04773"/>
    </source>
</evidence>
<evidence type="ECO:0000313" key="3">
    <source>
        <dbReference type="EMBL" id="TWV62810.1"/>
    </source>
</evidence>
<dbReference type="Pfam" id="PF16344">
    <property type="entry name" value="FecR_C"/>
    <property type="match status" value="1"/>
</dbReference>
<dbReference type="Gene3D" id="2.60.120.1440">
    <property type="match status" value="1"/>
</dbReference>
<name>A0A5C6KHA7_PARDI</name>
<dbReference type="InterPro" id="IPR012373">
    <property type="entry name" value="Ferrdict_sens_TM"/>
</dbReference>
<protein>
    <submittedName>
        <fullName evidence="3">DUF4974 domain-containing protein</fullName>
    </submittedName>
</protein>
<gene>
    <name evidence="3" type="ORF">FSA05_07180</name>
</gene>
<dbReference type="PANTHER" id="PTHR30273:SF2">
    <property type="entry name" value="PROTEIN FECR"/>
    <property type="match status" value="1"/>
</dbReference>